<organism evidence="2 3">
    <name type="scientific">Drosophila gunungcola</name>
    <name type="common">fruit fly</name>
    <dbReference type="NCBI Taxonomy" id="103775"/>
    <lineage>
        <taxon>Eukaryota</taxon>
        <taxon>Metazoa</taxon>
        <taxon>Ecdysozoa</taxon>
        <taxon>Arthropoda</taxon>
        <taxon>Hexapoda</taxon>
        <taxon>Insecta</taxon>
        <taxon>Pterygota</taxon>
        <taxon>Neoptera</taxon>
        <taxon>Endopterygota</taxon>
        <taxon>Diptera</taxon>
        <taxon>Brachycera</taxon>
        <taxon>Muscomorpha</taxon>
        <taxon>Ephydroidea</taxon>
        <taxon>Drosophilidae</taxon>
        <taxon>Drosophila</taxon>
        <taxon>Sophophora</taxon>
    </lineage>
</organism>
<reference evidence="2" key="1">
    <citation type="journal article" date="2023" name="Genome Biol. Evol.">
        <title>Long-read-based Genome Assembly of Drosophila gunungcola Reveals Fewer Chemosensory Genes in Flower-breeding Species.</title>
        <authorList>
            <person name="Negi A."/>
            <person name="Liao B.Y."/>
            <person name="Yeh S.D."/>
        </authorList>
    </citation>
    <scope>NUCLEOTIDE SEQUENCE</scope>
    <source>
        <strain evidence="2">Sukarami</strain>
    </source>
</reference>
<gene>
    <name evidence="2" type="ORF">M5D96_008176</name>
</gene>
<keyword evidence="3" id="KW-1185">Reference proteome</keyword>
<evidence type="ECO:0000256" key="1">
    <source>
        <dbReference type="SAM" id="MobiDB-lite"/>
    </source>
</evidence>
<protein>
    <submittedName>
        <fullName evidence="2">Uncharacterized protein</fullName>
    </submittedName>
</protein>
<evidence type="ECO:0000313" key="3">
    <source>
        <dbReference type="Proteomes" id="UP001059596"/>
    </source>
</evidence>
<feature type="region of interest" description="Disordered" evidence="1">
    <location>
        <begin position="45"/>
        <end position="68"/>
    </location>
</feature>
<dbReference type="Proteomes" id="UP001059596">
    <property type="component" value="Unassembled WGS sequence"/>
</dbReference>
<dbReference type="AlphaFoldDB" id="A0A9Q0BNZ1"/>
<accession>A0A9Q0BNZ1</accession>
<proteinExistence type="predicted"/>
<comment type="caution">
    <text evidence="2">The sequence shown here is derived from an EMBL/GenBank/DDBJ whole genome shotgun (WGS) entry which is preliminary data.</text>
</comment>
<evidence type="ECO:0000313" key="2">
    <source>
        <dbReference type="EMBL" id="KAI8039452.1"/>
    </source>
</evidence>
<name>A0A9Q0BNZ1_9MUSC</name>
<feature type="compositionally biased region" description="Basic and acidic residues" evidence="1">
    <location>
        <begin position="52"/>
        <end position="62"/>
    </location>
</feature>
<sequence>MQRKKVSRKIVVPFGRGTQIVLQKLIFIFSKLQIITAISRRNLPKTKKKREKNAVQRAERTRKTYGKL</sequence>
<dbReference type="EMBL" id="JAMKOV010000006">
    <property type="protein sequence ID" value="KAI8039452.1"/>
    <property type="molecule type" value="Genomic_DNA"/>
</dbReference>